<dbReference type="EMBL" id="BARS01006876">
    <property type="protein sequence ID" value="GAF74964.1"/>
    <property type="molecule type" value="Genomic_DNA"/>
</dbReference>
<protein>
    <submittedName>
        <fullName evidence="1">Uncharacterized protein</fullName>
    </submittedName>
</protein>
<organism evidence="1">
    <name type="scientific">marine sediment metagenome</name>
    <dbReference type="NCBI Taxonomy" id="412755"/>
    <lineage>
        <taxon>unclassified sequences</taxon>
        <taxon>metagenomes</taxon>
        <taxon>ecological metagenomes</taxon>
    </lineage>
</organism>
<dbReference type="AlphaFoldDB" id="X0S1R1"/>
<accession>X0S1R1</accession>
<sequence length="61" mass="7269">TIRFKKGSKNPIKQETHLKGNEIIENTNLTRGDFLNRWQRIKYKDYNLLTFNCRSLLNANT</sequence>
<feature type="non-terminal residue" evidence="1">
    <location>
        <position position="1"/>
    </location>
</feature>
<name>X0S1R1_9ZZZZ</name>
<proteinExistence type="predicted"/>
<comment type="caution">
    <text evidence="1">The sequence shown here is derived from an EMBL/GenBank/DDBJ whole genome shotgun (WGS) entry which is preliminary data.</text>
</comment>
<reference evidence="1" key="1">
    <citation type="journal article" date="2014" name="Front. Microbiol.">
        <title>High frequency of phylogenetically diverse reductive dehalogenase-homologous genes in deep subseafloor sedimentary metagenomes.</title>
        <authorList>
            <person name="Kawai M."/>
            <person name="Futagami T."/>
            <person name="Toyoda A."/>
            <person name="Takaki Y."/>
            <person name="Nishi S."/>
            <person name="Hori S."/>
            <person name="Arai W."/>
            <person name="Tsubouchi T."/>
            <person name="Morono Y."/>
            <person name="Uchiyama I."/>
            <person name="Ito T."/>
            <person name="Fujiyama A."/>
            <person name="Inagaki F."/>
            <person name="Takami H."/>
        </authorList>
    </citation>
    <scope>NUCLEOTIDE SEQUENCE</scope>
    <source>
        <strain evidence="1">Expedition CK06-06</strain>
    </source>
</reference>
<evidence type="ECO:0000313" key="1">
    <source>
        <dbReference type="EMBL" id="GAF74964.1"/>
    </source>
</evidence>
<gene>
    <name evidence="1" type="ORF">S01H1_13325</name>
</gene>